<proteinExistence type="predicted"/>
<dbReference type="KEGG" id="hhl:Halha_1968"/>
<evidence type="ECO:0000313" key="2">
    <source>
        <dbReference type="EMBL" id="AGB41867.1"/>
    </source>
</evidence>
<protein>
    <submittedName>
        <fullName evidence="2">Uncharacterized protein</fullName>
    </submittedName>
</protein>
<name>L0K9B5_HALHC</name>
<dbReference type="Proteomes" id="UP000010880">
    <property type="component" value="Chromosome"/>
</dbReference>
<keyword evidence="1" id="KW-1133">Transmembrane helix</keyword>
<keyword evidence="1" id="KW-0472">Membrane</keyword>
<keyword evidence="3" id="KW-1185">Reference proteome</keyword>
<evidence type="ECO:0000313" key="3">
    <source>
        <dbReference type="Proteomes" id="UP000010880"/>
    </source>
</evidence>
<dbReference type="AlphaFoldDB" id="L0K9B5"/>
<accession>L0K9B5</accession>
<evidence type="ECO:0000256" key="1">
    <source>
        <dbReference type="SAM" id="Phobius"/>
    </source>
</evidence>
<gene>
    <name evidence="2" type="ordered locus">Halha_1968</name>
</gene>
<dbReference type="HOGENOM" id="CLU_2990407_0_0_9"/>
<dbReference type="EMBL" id="CP003359">
    <property type="protein sequence ID" value="AGB41867.1"/>
    <property type="molecule type" value="Genomic_DNA"/>
</dbReference>
<keyword evidence="1" id="KW-0812">Transmembrane</keyword>
<feature type="transmembrane region" description="Helical" evidence="1">
    <location>
        <begin position="38"/>
        <end position="56"/>
    </location>
</feature>
<feature type="transmembrane region" description="Helical" evidence="1">
    <location>
        <begin position="6"/>
        <end position="26"/>
    </location>
</feature>
<dbReference type="STRING" id="748449.Halha_1968"/>
<sequence>MDINFKNVIFIIGWLSFGSSVIIILLKYFTKINIPTKSMLLSVLLSFFVLYMSYLIK</sequence>
<reference evidence="3" key="1">
    <citation type="submission" date="2012-02" db="EMBL/GenBank/DDBJ databases">
        <title>The complete genome of Halobacteroides halobius DSM 5150.</title>
        <authorList>
            <person name="Lucas S."/>
            <person name="Copeland A."/>
            <person name="Lapidus A."/>
            <person name="Glavina del Rio T."/>
            <person name="Dalin E."/>
            <person name="Tice H."/>
            <person name="Bruce D."/>
            <person name="Goodwin L."/>
            <person name="Pitluck S."/>
            <person name="Peters L."/>
            <person name="Mikhailova N."/>
            <person name="Gu W."/>
            <person name="Kyrpides N."/>
            <person name="Mavromatis K."/>
            <person name="Ivanova N."/>
            <person name="Brettin T."/>
            <person name="Detter J.C."/>
            <person name="Han C."/>
            <person name="Larimer F."/>
            <person name="Land M."/>
            <person name="Hauser L."/>
            <person name="Markowitz V."/>
            <person name="Cheng J.-F."/>
            <person name="Hugenholtz P."/>
            <person name="Woyke T."/>
            <person name="Wu D."/>
            <person name="Tindall B."/>
            <person name="Pomrenke H."/>
            <person name="Brambilla E."/>
            <person name="Klenk H.-P."/>
            <person name="Eisen J.A."/>
        </authorList>
    </citation>
    <scope>NUCLEOTIDE SEQUENCE [LARGE SCALE GENOMIC DNA]</scope>
    <source>
        <strain evidence="3">ATCC 35273 / DSM 5150 / MD-1</strain>
    </source>
</reference>
<organism evidence="2 3">
    <name type="scientific">Halobacteroides halobius (strain ATCC 35273 / DSM 5150 / MD-1)</name>
    <dbReference type="NCBI Taxonomy" id="748449"/>
    <lineage>
        <taxon>Bacteria</taxon>
        <taxon>Bacillati</taxon>
        <taxon>Bacillota</taxon>
        <taxon>Clostridia</taxon>
        <taxon>Halanaerobiales</taxon>
        <taxon>Halobacteroidaceae</taxon>
        <taxon>Halobacteroides</taxon>
    </lineage>
</organism>